<protein>
    <submittedName>
        <fullName evidence="2">Uncharacterized protein</fullName>
    </submittedName>
</protein>
<dbReference type="Proteomes" id="UP000662857">
    <property type="component" value="Chromosome"/>
</dbReference>
<proteinExistence type="predicted"/>
<dbReference type="Pfam" id="PF20060">
    <property type="entry name" value="DUF6459"/>
    <property type="match status" value="1"/>
</dbReference>
<name>A0A895Y992_9ACTN</name>
<accession>A0A895Y992</accession>
<gene>
    <name evidence="2" type="ORF">JQS43_20415</name>
</gene>
<organism evidence="2 3">
    <name type="scientific">Natronosporangium hydrolyticum</name>
    <dbReference type="NCBI Taxonomy" id="2811111"/>
    <lineage>
        <taxon>Bacteria</taxon>
        <taxon>Bacillati</taxon>
        <taxon>Actinomycetota</taxon>
        <taxon>Actinomycetes</taxon>
        <taxon>Micromonosporales</taxon>
        <taxon>Micromonosporaceae</taxon>
        <taxon>Natronosporangium</taxon>
    </lineage>
</organism>
<evidence type="ECO:0000313" key="2">
    <source>
        <dbReference type="EMBL" id="QSB13891.1"/>
    </source>
</evidence>
<keyword evidence="3" id="KW-1185">Reference proteome</keyword>
<sequence>MRPTLATPPQLRLRAAPTYDPPFDDQATTDWRSAGASQPMLAAPQPLAPAGTSGPAGASGGSADRRSPTAAAPATTAAAVRFVNTCLEILNGYRAVNHLRAVTHPLAAPEVIAAMTQAVRRLRRTVSPQRASPRRESLVKVRQMRTCEPRPGVAELAVVVGARVGPQARDERSWALAFRLEQTQDRWLCTAAQLL</sequence>
<dbReference type="InterPro" id="IPR045596">
    <property type="entry name" value="DUF6459"/>
</dbReference>
<dbReference type="RefSeq" id="WP_239676003.1">
    <property type="nucleotide sequence ID" value="NZ_CP070499.1"/>
</dbReference>
<feature type="region of interest" description="Disordered" evidence="1">
    <location>
        <begin position="1"/>
        <end position="70"/>
    </location>
</feature>
<dbReference type="EMBL" id="CP070499">
    <property type="protein sequence ID" value="QSB13891.1"/>
    <property type="molecule type" value="Genomic_DNA"/>
</dbReference>
<reference evidence="2" key="1">
    <citation type="submission" date="2021-02" db="EMBL/GenBank/DDBJ databases">
        <title>Natrosporangium hydrolyticum gen. nov., sp. nov, a haloalkaliphilic actinobacterium from a soda solonchak soil.</title>
        <authorList>
            <person name="Sorokin D.Y."/>
            <person name="Khijniak T.V."/>
            <person name="Zakharycheva A.P."/>
            <person name="Boueva O.V."/>
            <person name="Ariskina E.V."/>
            <person name="Hahnke R.L."/>
            <person name="Bunk B."/>
            <person name="Sproer C."/>
            <person name="Schumann P."/>
            <person name="Evtushenko L.I."/>
            <person name="Kublanov I.V."/>
        </authorList>
    </citation>
    <scope>NUCLEOTIDE SEQUENCE</scope>
    <source>
        <strain evidence="2">DSM 106523</strain>
    </source>
</reference>
<dbReference type="AlphaFoldDB" id="A0A895Y992"/>
<dbReference type="KEGG" id="nhy:JQS43_20415"/>
<evidence type="ECO:0000313" key="3">
    <source>
        <dbReference type="Proteomes" id="UP000662857"/>
    </source>
</evidence>
<feature type="compositionally biased region" description="Low complexity" evidence="1">
    <location>
        <begin position="38"/>
        <end position="56"/>
    </location>
</feature>
<evidence type="ECO:0000256" key="1">
    <source>
        <dbReference type="SAM" id="MobiDB-lite"/>
    </source>
</evidence>